<dbReference type="RefSeq" id="WP_123185686.1">
    <property type="nucleotide sequence ID" value="NZ_CANPEU010000003.1"/>
</dbReference>
<feature type="domain" description="LysR substrate-binding" evidence="5">
    <location>
        <begin position="35"/>
        <end position="210"/>
    </location>
</feature>
<reference evidence="6 7" key="1">
    <citation type="submission" date="2020-08" db="EMBL/GenBank/DDBJ databases">
        <title>Sequencing the genomes of 1000 actinobacteria strains.</title>
        <authorList>
            <person name="Klenk H.-P."/>
        </authorList>
    </citation>
    <scope>NUCLEOTIDE SEQUENCE [LARGE SCALE GENOMIC DNA]</scope>
    <source>
        <strain evidence="6 7">DSM 22242</strain>
    </source>
</reference>
<dbReference type="PANTHER" id="PTHR30346">
    <property type="entry name" value="TRANSCRIPTIONAL DUAL REGULATOR HCAR-RELATED"/>
    <property type="match status" value="1"/>
</dbReference>
<dbReference type="GO" id="GO:0003677">
    <property type="term" value="F:DNA binding"/>
    <property type="evidence" value="ECO:0007669"/>
    <property type="project" value="UniProtKB-KW"/>
</dbReference>
<evidence type="ECO:0000259" key="5">
    <source>
        <dbReference type="Pfam" id="PF03466"/>
    </source>
</evidence>
<dbReference type="Proteomes" id="UP000530850">
    <property type="component" value="Unassembled WGS sequence"/>
</dbReference>
<evidence type="ECO:0000256" key="4">
    <source>
        <dbReference type="ARBA" id="ARBA00023163"/>
    </source>
</evidence>
<evidence type="ECO:0000256" key="3">
    <source>
        <dbReference type="ARBA" id="ARBA00023125"/>
    </source>
</evidence>
<keyword evidence="2" id="KW-0805">Transcription regulation</keyword>
<dbReference type="Pfam" id="PF03466">
    <property type="entry name" value="LysR_substrate"/>
    <property type="match status" value="1"/>
</dbReference>
<keyword evidence="3 6" id="KW-0238">DNA-binding</keyword>
<evidence type="ECO:0000313" key="7">
    <source>
        <dbReference type="Proteomes" id="UP000530850"/>
    </source>
</evidence>
<dbReference type="GO" id="GO:0003700">
    <property type="term" value="F:DNA-binding transcription factor activity"/>
    <property type="evidence" value="ECO:0007669"/>
    <property type="project" value="TreeGrafter"/>
</dbReference>
<proteinExistence type="inferred from homology"/>
<evidence type="ECO:0000313" key="6">
    <source>
        <dbReference type="EMBL" id="MBB3171603.1"/>
    </source>
</evidence>
<protein>
    <submittedName>
        <fullName evidence="6">DNA-binding transcriptional LysR family regulator</fullName>
    </submittedName>
</protein>
<dbReference type="PANTHER" id="PTHR30346:SF0">
    <property type="entry name" value="HCA OPERON TRANSCRIPTIONAL ACTIVATOR HCAR"/>
    <property type="match status" value="1"/>
</dbReference>
<dbReference type="SUPFAM" id="SSF53850">
    <property type="entry name" value="Periplasmic binding protein-like II"/>
    <property type="match status" value="1"/>
</dbReference>
<comment type="caution">
    <text evidence="6">The sequence shown here is derived from an EMBL/GenBank/DDBJ whole genome shotgun (WGS) entry which is preliminary data.</text>
</comment>
<dbReference type="CDD" id="cd05466">
    <property type="entry name" value="PBP2_LTTR_substrate"/>
    <property type="match status" value="1"/>
</dbReference>
<comment type="similarity">
    <text evidence="1">Belongs to the LysR transcriptional regulatory family.</text>
</comment>
<dbReference type="EMBL" id="JACHYA010000004">
    <property type="protein sequence ID" value="MBB3171603.1"/>
    <property type="molecule type" value="Genomic_DNA"/>
</dbReference>
<evidence type="ECO:0000256" key="2">
    <source>
        <dbReference type="ARBA" id="ARBA00023015"/>
    </source>
</evidence>
<name>A0A7W5GQU5_9ACTN</name>
<dbReference type="GO" id="GO:0032993">
    <property type="term" value="C:protein-DNA complex"/>
    <property type="evidence" value="ECO:0007669"/>
    <property type="project" value="TreeGrafter"/>
</dbReference>
<dbReference type="InterPro" id="IPR005119">
    <property type="entry name" value="LysR_subst-bd"/>
</dbReference>
<accession>A0A7W5GQU5</accession>
<dbReference type="GeneID" id="93356985"/>
<dbReference type="AlphaFoldDB" id="A0A7W5GQU5"/>
<gene>
    <name evidence="6" type="ORF">FHR31_001423</name>
</gene>
<keyword evidence="4" id="KW-0804">Transcription</keyword>
<dbReference type="Gene3D" id="3.40.190.10">
    <property type="entry name" value="Periplasmic binding protein-like II"/>
    <property type="match status" value="2"/>
</dbReference>
<evidence type="ECO:0000256" key="1">
    <source>
        <dbReference type="ARBA" id="ARBA00009437"/>
    </source>
</evidence>
<organism evidence="6 7">
    <name type="scientific">Parvibacter caecicola</name>
    <dbReference type="NCBI Taxonomy" id="747645"/>
    <lineage>
        <taxon>Bacteria</taxon>
        <taxon>Bacillati</taxon>
        <taxon>Actinomycetota</taxon>
        <taxon>Coriobacteriia</taxon>
        <taxon>Coriobacteriales</taxon>
        <taxon>Coriobacteriaceae</taxon>
        <taxon>Parvibacter</taxon>
    </lineage>
</organism>
<sequence>MAKTFSISGQHYLFDVQTFAQVVLATGGEEYHYSLLDRTTQGVIDDVANGVSDLGVIMETSETAQQLNEVLAQRGLEFVELITSAPRVALPASHPMVNKQKLTLEDMEGWPYVYFDQGPDAPEFFYEEALASVPRGKTIACTDRASLTELIVALNGYTVTSGILVGITDGSALTTVALDTDERLQLGYIVRRGAAISELEQKFLEKLKKNLEKYAVFN</sequence>